<evidence type="ECO:0000313" key="2">
    <source>
        <dbReference type="EMBL" id="KAG5682496.1"/>
    </source>
</evidence>
<proteinExistence type="predicted"/>
<evidence type="ECO:0000313" key="3">
    <source>
        <dbReference type="Proteomes" id="UP001107558"/>
    </source>
</evidence>
<reference evidence="2" key="1">
    <citation type="submission" date="2021-03" db="EMBL/GenBank/DDBJ databases">
        <title>Chromosome level genome of the anhydrobiotic midge Polypedilum vanderplanki.</title>
        <authorList>
            <person name="Yoshida Y."/>
            <person name="Kikawada T."/>
            <person name="Gusev O."/>
        </authorList>
    </citation>
    <scope>NUCLEOTIDE SEQUENCE</scope>
    <source>
        <strain evidence="2">NIAS01</strain>
        <tissue evidence="2">Whole body or cell culture</tissue>
    </source>
</reference>
<gene>
    <name evidence="2" type="ORF">PVAND_011847</name>
</gene>
<name>A0A9J6CKN5_POLVA</name>
<comment type="caution">
    <text evidence="2">The sequence shown here is derived from an EMBL/GenBank/DDBJ whole genome shotgun (WGS) entry which is preliminary data.</text>
</comment>
<feature type="chain" id="PRO_5039895968" evidence="1">
    <location>
        <begin position="21"/>
        <end position="477"/>
    </location>
</feature>
<dbReference type="EMBL" id="JADBJN010000001">
    <property type="protein sequence ID" value="KAG5682496.1"/>
    <property type="molecule type" value="Genomic_DNA"/>
</dbReference>
<sequence>MKLLILSVVLLSICFELNHGRCVKNYHSNDCPSARVFTPHERPIHYIYQGESCNCPKYHDVIVEQPQFDEKVKKPCDYEFKVNVPEIKSKEEEKIISYMFDVHIEKPVEKSSNQCEAYDYKIQQAPEKPISSEKNSIRYIYDTHVEQPVKPCAEKPWKGLVAQIDTIVLPNSNNRCNDPSHTPESCNCGCRNTSHTPATCDCHNNNIFNYSLNESVKRIKRDTENKKSKRREIKFPKIKKIDPKELSALLNGKLLRQKSKKIDLPLNKAIRPKRREDSPCSYSFESCDPKRKTPTGCPLCYKCKCEPADDSEDQKFSSKHIRIPYKIVKHDRDFMAPTQQEFDYEPSAYTGLKKPDMYKQYIEQIISKYPEHMARKMPDMQEQQRDLLNFINELAKNDKSPQGNFENEDVRYKLLDNAVELYKMYETAIGKVPRTLSNGKLFNKRGTVVEIIEVDPNDNSRKQEIEEDNYSANFSDI</sequence>
<accession>A0A9J6CKN5</accession>
<feature type="signal peptide" evidence="1">
    <location>
        <begin position="1"/>
        <end position="20"/>
    </location>
</feature>
<organism evidence="2 3">
    <name type="scientific">Polypedilum vanderplanki</name>
    <name type="common">Sleeping chironomid midge</name>
    <dbReference type="NCBI Taxonomy" id="319348"/>
    <lineage>
        <taxon>Eukaryota</taxon>
        <taxon>Metazoa</taxon>
        <taxon>Ecdysozoa</taxon>
        <taxon>Arthropoda</taxon>
        <taxon>Hexapoda</taxon>
        <taxon>Insecta</taxon>
        <taxon>Pterygota</taxon>
        <taxon>Neoptera</taxon>
        <taxon>Endopterygota</taxon>
        <taxon>Diptera</taxon>
        <taxon>Nematocera</taxon>
        <taxon>Chironomoidea</taxon>
        <taxon>Chironomidae</taxon>
        <taxon>Chironominae</taxon>
        <taxon>Polypedilum</taxon>
        <taxon>Polypedilum</taxon>
    </lineage>
</organism>
<keyword evidence="3" id="KW-1185">Reference proteome</keyword>
<dbReference type="OrthoDB" id="7789734at2759"/>
<keyword evidence="1" id="KW-0732">Signal</keyword>
<protein>
    <submittedName>
        <fullName evidence="2">Uncharacterized protein</fullName>
    </submittedName>
</protein>
<dbReference type="AlphaFoldDB" id="A0A9J6CKN5"/>
<dbReference type="Proteomes" id="UP001107558">
    <property type="component" value="Chromosome 1"/>
</dbReference>
<evidence type="ECO:0000256" key="1">
    <source>
        <dbReference type="SAM" id="SignalP"/>
    </source>
</evidence>